<comment type="caution">
    <text evidence="7">The sequence shown here is derived from an EMBL/GenBank/DDBJ whole genome shotgun (WGS) entry which is preliminary data.</text>
</comment>
<dbReference type="Pfam" id="PF00641">
    <property type="entry name" value="Zn_ribbon_RanBP"/>
    <property type="match status" value="2"/>
</dbReference>
<evidence type="ECO:0000259" key="6">
    <source>
        <dbReference type="PROSITE" id="PS50199"/>
    </source>
</evidence>
<accession>A0A423SMN4</accession>
<feature type="compositionally biased region" description="Basic and acidic residues" evidence="5">
    <location>
        <begin position="16"/>
        <end position="27"/>
    </location>
</feature>
<keyword evidence="3" id="KW-0862">Zinc</keyword>
<evidence type="ECO:0000313" key="7">
    <source>
        <dbReference type="EMBL" id="ROT65421.1"/>
    </source>
</evidence>
<evidence type="ECO:0000313" key="8">
    <source>
        <dbReference type="Proteomes" id="UP000283509"/>
    </source>
</evidence>
<name>A0A423SMN4_PENVA</name>
<evidence type="ECO:0000256" key="2">
    <source>
        <dbReference type="ARBA" id="ARBA00022771"/>
    </source>
</evidence>
<dbReference type="Gene3D" id="4.10.1060.10">
    <property type="entry name" value="Zinc finger, RanBP2-type"/>
    <property type="match status" value="2"/>
</dbReference>
<keyword evidence="2 4" id="KW-0863">Zinc-finger</keyword>
<dbReference type="GO" id="GO:0003729">
    <property type="term" value="F:mRNA binding"/>
    <property type="evidence" value="ECO:0007669"/>
    <property type="project" value="TreeGrafter"/>
</dbReference>
<dbReference type="GO" id="GO:0008270">
    <property type="term" value="F:zinc ion binding"/>
    <property type="evidence" value="ECO:0007669"/>
    <property type="project" value="UniProtKB-KW"/>
</dbReference>
<evidence type="ECO:0000256" key="4">
    <source>
        <dbReference type="PROSITE-ProRule" id="PRU00322"/>
    </source>
</evidence>
<reference evidence="7 8" key="1">
    <citation type="submission" date="2018-04" db="EMBL/GenBank/DDBJ databases">
        <authorList>
            <person name="Zhang X."/>
            <person name="Yuan J."/>
            <person name="Li F."/>
            <person name="Xiang J."/>
        </authorList>
    </citation>
    <scope>NUCLEOTIDE SEQUENCE [LARGE SCALE GENOMIC DNA]</scope>
    <source>
        <tissue evidence="7">Muscle</tissue>
    </source>
</reference>
<evidence type="ECO:0000256" key="5">
    <source>
        <dbReference type="SAM" id="MobiDB-lite"/>
    </source>
</evidence>
<proteinExistence type="predicted"/>
<protein>
    <recommendedName>
        <fullName evidence="6">RanBP2-type domain-containing protein</fullName>
    </recommendedName>
</protein>
<dbReference type="PROSITE" id="PS01358">
    <property type="entry name" value="ZF_RANBP2_1"/>
    <property type="match status" value="2"/>
</dbReference>
<feature type="region of interest" description="Disordered" evidence="5">
    <location>
        <begin position="1"/>
        <end position="37"/>
    </location>
</feature>
<keyword evidence="8" id="KW-1185">Reference proteome</keyword>
<feature type="domain" description="RanBP2-type" evidence="6">
    <location>
        <begin position="84"/>
        <end position="113"/>
    </location>
</feature>
<evidence type="ECO:0000256" key="3">
    <source>
        <dbReference type="ARBA" id="ARBA00022833"/>
    </source>
</evidence>
<dbReference type="AlphaFoldDB" id="A0A423SMN4"/>
<feature type="domain" description="RanBP2-type" evidence="6">
    <location>
        <begin position="36"/>
        <end position="65"/>
    </location>
</feature>
<dbReference type="InterPro" id="IPR001876">
    <property type="entry name" value="Znf_RanBP2"/>
</dbReference>
<reference evidence="7 8" key="2">
    <citation type="submission" date="2019-01" db="EMBL/GenBank/DDBJ databases">
        <title>The decoding of complex shrimp genome reveals the adaptation for benthos swimmer, frequently molting mechanism and breeding impact on genome.</title>
        <authorList>
            <person name="Sun Y."/>
            <person name="Gao Y."/>
            <person name="Yu Y."/>
        </authorList>
    </citation>
    <scope>NUCLEOTIDE SEQUENCE [LARGE SCALE GENOMIC DNA]</scope>
    <source>
        <tissue evidence="7">Muscle</tissue>
    </source>
</reference>
<dbReference type="PROSITE" id="PS50199">
    <property type="entry name" value="ZF_RANBP2_2"/>
    <property type="match status" value="2"/>
</dbReference>
<dbReference type="SUPFAM" id="SSF90209">
    <property type="entry name" value="Ran binding protein zinc finger-like"/>
    <property type="match status" value="2"/>
</dbReference>
<dbReference type="SMART" id="SM00547">
    <property type="entry name" value="ZnF_RBZ"/>
    <property type="match status" value="2"/>
</dbReference>
<dbReference type="PANTHER" id="PTHR23111">
    <property type="entry name" value="ZINC FINGER PROTEIN"/>
    <property type="match status" value="1"/>
</dbReference>
<organism evidence="7 8">
    <name type="scientific">Penaeus vannamei</name>
    <name type="common">Whiteleg shrimp</name>
    <name type="synonym">Litopenaeus vannamei</name>
    <dbReference type="NCBI Taxonomy" id="6689"/>
    <lineage>
        <taxon>Eukaryota</taxon>
        <taxon>Metazoa</taxon>
        <taxon>Ecdysozoa</taxon>
        <taxon>Arthropoda</taxon>
        <taxon>Crustacea</taxon>
        <taxon>Multicrustacea</taxon>
        <taxon>Malacostraca</taxon>
        <taxon>Eumalacostraca</taxon>
        <taxon>Eucarida</taxon>
        <taxon>Decapoda</taxon>
        <taxon>Dendrobranchiata</taxon>
        <taxon>Penaeoidea</taxon>
        <taxon>Penaeidae</taxon>
        <taxon>Penaeus</taxon>
    </lineage>
</organism>
<evidence type="ECO:0000256" key="1">
    <source>
        <dbReference type="ARBA" id="ARBA00022723"/>
    </source>
</evidence>
<dbReference type="OrthoDB" id="448399at2759"/>
<dbReference type="PANTHER" id="PTHR23111:SF40">
    <property type="entry name" value="RNA-BINDING PROTEIN INVOLVED IN HETEROCHROMATIN ASSEMBLY-RELATED"/>
    <property type="match status" value="1"/>
</dbReference>
<keyword evidence="1" id="KW-0479">Metal-binding</keyword>
<dbReference type="Proteomes" id="UP000283509">
    <property type="component" value="Unassembled WGS sequence"/>
</dbReference>
<gene>
    <name evidence="7" type="ORF">C7M84_016610</name>
</gene>
<dbReference type="InterPro" id="IPR036443">
    <property type="entry name" value="Znf_RanBP2_sf"/>
</dbReference>
<dbReference type="EMBL" id="QCYY01003086">
    <property type="protein sequence ID" value="ROT65421.1"/>
    <property type="molecule type" value="Genomic_DNA"/>
</dbReference>
<sequence length="168" mass="18698">MEDSGRDDWGAGGWDRYSDKDSGRDRYSSGGRNSRKPGDWDCPSCKFINYASRTACLKCRIPKDVAGGDFSSPRGGGGGGGGSRPGDWDCPSCSFSNYAHRGFCYRCKVPREGGRARPGNVTKHRGHKRYALLNIAERFPFTKRPTYVHKADARHQTQIIEKQSIHHV</sequence>
<dbReference type="STRING" id="6689.A0A423SMN4"/>